<evidence type="ECO:0000313" key="2">
    <source>
        <dbReference type="Proteomes" id="UP000619260"/>
    </source>
</evidence>
<comment type="caution">
    <text evidence="1">The sequence shown here is derived from an EMBL/GenBank/DDBJ whole genome shotgun (WGS) entry which is preliminary data.</text>
</comment>
<proteinExistence type="predicted"/>
<name>A0A8J4DRB0_9ACTN</name>
<protein>
    <submittedName>
        <fullName evidence="1">Uncharacterized protein</fullName>
    </submittedName>
</protein>
<dbReference type="AlphaFoldDB" id="A0A8J4DRB0"/>
<accession>A0A8J4DRB0</accession>
<evidence type="ECO:0000313" key="1">
    <source>
        <dbReference type="EMBL" id="GIJ47950.1"/>
    </source>
</evidence>
<gene>
    <name evidence="1" type="ORF">Val02_48360</name>
</gene>
<keyword evidence="2" id="KW-1185">Reference proteome</keyword>
<dbReference type="EMBL" id="BOPF01000018">
    <property type="protein sequence ID" value="GIJ47950.1"/>
    <property type="molecule type" value="Genomic_DNA"/>
</dbReference>
<sequence>MARPSGMTKLDITNVPRELDELIRSSADARHRRILENVRRHYLLEQTGRIDEILAPDMTVAAPVYYLNLDGASRTLRGRAEVLAFYKEVVGVVFACEETAHAITDAGYWFEAWFNFFVPGRTPDEWFRKRQWITMRWPYDAHARLIGERVFEHVDIGETVPIDPAEAITAAEAKKILEPLIRPLPTV</sequence>
<dbReference type="Proteomes" id="UP000619260">
    <property type="component" value="Unassembled WGS sequence"/>
</dbReference>
<organism evidence="1 2">
    <name type="scientific">Virgisporangium aliadipatigenens</name>
    <dbReference type="NCBI Taxonomy" id="741659"/>
    <lineage>
        <taxon>Bacteria</taxon>
        <taxon>Bacillati</taxon>
        <taxon>Actinomycetota</taxon>
        <taxon>Actinomycetes</taxon>
        <taxon>Micromonosporales</taxon>
        <taxon>Micromonosporaceae</taxon>
        <taxon>Virgisporangium</taxon>
    </lineage>
</organism>
<reference evidence="1" key="1">
    <citation type="submission" date="2021-01" db="EMBL/GenBank/DDBJ databases">
        <title>Whole genome shotgun sequence of Virgisporangium aliadipatigenens NBRC 105644.</title>
        <authorList>
            <person name="Komaki H."/>
            <person name="Tamura T."/>
        </authorList>
    </citation>
    <scope>NUCLEOTIDE SEQUENCE</scope>
    <source>
        <strain evidence="1">NBRC 105644</strain>
    </source>
</reference>